<organism evidence="7 8">
    <name type="scientific">Shewanella cyperi</name>
    <dbReference type="NCBI Taxonomy" id="2814292"/>
    <lineage>
        <taxon>Bacteria</taxon>
        <taxon>Pseudomonadati</taxon>
        <taxon>Pseudomonadota</taxon>
        <taxon>Gammaproteobacteria</taxon>
        <taxon>Alteromonadales</taxon>
        <taxon>Shewanellaceae</taxon>
        <taxon>Shewanella</taxon>
    </lineage>
</organism>
<dbReference type="Gene3D" id="3.30.470.30">
    <property type="entry name" value="DNA ligase/mRNA capping enzyme"/>
    <property type="match status" value="1"/>
</dbReference>
<evidence type="ECO:0000256" key="1">
    <source>
        <dbReference type="ARBA" id="ARBA00022598"/>
    </source>
</evidence>
<dbReference type="Gene3D" id="3.30.1490.70">
    <property type="match status" value="1"/>
</dbReference>
<feature type="domain" description="DNA ligase OB-like" evidence="6">
    <location>
        <begin position="222"/>
        <end position="287"/>
    </location>
</feature>
<dbReference type="SUPFAM" id="SSF50249">
    <property type="entry name" value="Nucleic acid-binding proteins"/>
    <property type="match status" value="1"/>
</dbReference>
<evidence type="ECO:0000256" key="3">
    <source>
        <dbReference type="ARBA" id="ARBA00022763"/>
    </source>
</evidence>
<keyword evidence="3" id="KW-0227">DNA damage</keyword>
<dbReference type="InterPro" id="IPR029319">
    <property type="entry name" value="DNA_ligase_OB"/>
</dbReference>
<reference evidence="7 8" key="1">
    <citation type="submission" date="2021-03" db="EMBL/GenBank/DDBJ databases">
        <title>Novel species identification of genus Shewanella.</title>
        <authorList>
            <person name="Liu G."/>
            <person name="Zhang Q."/>
        </authorList>
    </citation>
    <scope>NUCLEOTIDE SEQUENCE [LARGE SCALE GENOMIC DNA]</scope>
    <source>
        <strain evidence="7 8">FJAT-53726</strain>
    </source>
</reference>
<gene>
    <name evidence="7" type="ORF">JYB88_07570</name>
</gene>
<feature type="signal peptide" evidence="5">
    <location>
        <begin position="1"/>
        <end position="23"/>
    </location>
</feature>
<keyword evidence="1 7" id="KW-0436">Ligase</keyword>
<dbReference type="KEGG" id="scyp:JYB88_07570"/>
<keyword evidence="5" id="KW-0732">Signal</keyword>
<dbReference type="CDD" id="cd08041">
    <property type="entry name" value="OBF_kDNA_ligase_like"/>
    <property type="match status" value="1"/>
</dbReference>
<feature type="chain" id="PRO_5037100338" evidence="5">
    <location>
        <begin position="24"/>
        <end position="291"/>
    </location>
</feature>
<keyword evidence="4" id="KW-0234">DNA repair</keyword>
<dbReference type="Pfam" id="PF14743">
    <property type="entry name" value="DNA_ligase_OB_2"/>
    <property type="match status" value="1"/>
</dbReference>
<keyword evidence="2" id="KW-0235">DNA replication</keyword>
<dbReference type="PANTHER" id="PTHR47810">
    <property type="entry name" value="DNA LIGASE"/>
    <property type="match status" value="1"/>
</dbReference>
<evidence type="ECO:0000259" key="6">
    <source>
        <dbReference type="Pfam" id="PF14743"/>
    </source>
</evidence>
<evidence type="ECO:0000313" key="8">
    <source>
        <dbReference type="Proteomes" id="UP000663281"/>
    </source>
</evidence>
<evidence type="ECO:0000313" key="7">
    <source>
        <dbReference type="EMBL" id="QSX31465.1"/>
    </source>
</evidence>
<name>A0A974XN47_9GAMM</name>
<evidence type="ECO:0000256" key="5">
    <source>
        <dbReference type="SAM" id="SignalP"/>
    </source>
</evidence>
<dbReference type="EMBL" id="CP071504">
    <property type="protein sequence ID" value="QSX31465.1"/>
    <property type="molecule type" value="Genomic_DNA"/>
</dbReference>
<dbReference type="NCBIfam" id="NF006592">
    <property type="entry name" value="PRK09125.1"/>
    <property type="match status" value="1"/>
</dbReference>
<dbReference type="GO" id="GO:0006281">
    <property type="term" value="P:DNA repair"/>
    <property type="evidence" value="ECO:0007669"/>
    <property type="project" value="UniProtKB-KW"/>
</dbReference>
<evidence type="ECO:0000256" key="4">
    <source>
        <dbReference type="ARBA" id="ARBA00023204"/>
    </source>
</evidence>
<dbReference type="GO" id="GO:0016874">
    <property type="term" value="F:ligase activity"/>
    <property type="evidence" value="ECO:0007669"/>
    <property type="project" value="UniProtKB-KW"/>
</dbReference>
<dbReference type="InterPro" id="IPR050326">
    <property type="entry name" value="NAD_dep_DNA_ligaseB"/>
</dbReference>
<dbReference type="RefSeq" id="WP_207326006.1">
    <property type="nucleotide sequence ID" value="NZ_CP071504.1"/>
</dbReference>
<proteinExistence type="predicted"/>
<keyword evidence="8" id="KW-1185">Reference proteome</keyword>
<sequence>MGHHLSGMVICLLTLCMPGPSFSAAVDKLADRTPAPLAPLELIGRTELPPGVMLEDYLISEKYDGVRGRWDGKAMWSKQGKPIALPAWFVNDLPAQPLEGELWLGRGQFEAVAGLIRGRLDNPLWQQLRFMVFDTPMQNRPFAERYLWLLALGDKGVRRIAPQLTIGSAAELQRLFDERVAAGAEGLVLHHKLALYQEGRNTALIKLKPLLDAEATVIGYRPGKGEFSGMLGSLKLRTPEGLEFYLSAGLTLEHRRHPPPLGTVISFQYRGLSAKGVPRGARFWRVRPPQS</sequence>
<dbReference type="SUPFAM" id="SSF56091">
    <property type="entry name" value="DNA ligase/mRNA capping enzyme, catalytic domain"/>
    <property type="match status" value="1"/>
</dbReference>
<dbReference type="CDD" id="cd07896">
    <property type="entry name" value="Adenylation_kDNA_ligase_like"/>
    <property type="match status" value="1"/>
</dbReference>
<evidence type="ECO:0000256" key="2">
    <source>
        <dbReference type="ARBA" id="ARBA00022705"/>
    </source>
</evidence>
<dbReference type="Proteomes" id="UP000663281">
    <property type="component" value="Chromosome"/>
</dbReference>
<dbReference type="PANTHER" id="PTHR47810:SF1">
    <property type="entry name" value="DNA LIGASE B"/>
    <property type="match status" value="1"/>
</dbReference>
<dbReference type="AlphaFoldDB" id="A0A974XN47"/>
<dbReference type="Gene3D" id="2.40.50.140">
    <property type="entry name" value="Nucleic acid-binding proteins"/>
    <property type="match status" value="1"/>
</dbReference>
<dbReference type="InterPro" id="IPR012340">
    <property type="entry name" value="NA-bd_OB-fold"/>
</dbReference>
<protein>
    <submittedName>
        <fullName evidence="7">DNA ligase</fullName>
    </submittedName>
</protein>
<accession>A0A974XN47</accession>
<dbReference type="GO" id="GO:0006260">
    <property type="term" value="P:DNA replication"/>
    <property type="evidence" value="ECO:0007669"/>
    <property type="project" value="UniProtKB-KW"/>
</dbReference>